<evidence type="ECO:0000256" key="2">
    <source>
        <dbReference type="SAM" id="MobiDB-lite"/>
    </source>
</evidence>
<dbReference type="SMART" id="SM00950">
    <property type="entry name" value="Piwi"/>
    <property type="match status" value="1"/>
</dbReference>
<dbReference type="Gene3D" id="2.170.260.10">
    <property type="entry name" value="paz domain"/>
    <property type="match status" value="1"/>
</dbReference>
<keyword evidence="6" id="KW-1185">Reference proteome</keyword>
<dbReference type="PANTHER" id="PTHR22891">
    <property type="entry name" value="EUKARYOTIC TRANSLATION INITIATION FACTOR 2C"/>
    <property type="match status" value="1"/>
</dbReference>
<dbReference type="Pfam" id="PF08699">
    <property type="entry name" value="ArgoL1"/>
    <property type="match status" value="1"/>
</dbReference>
<dbReference type="InterPro" id="IPR032474">
    <property type="entry name" value="Argonaute_N"/>
</dbReference>
<dbReference type="Proteomes" id="UP000664521">
    <property type="component" value="Unassembled WGS sequence"/>
</dbReference>
<sequence length="948" mass="106142">MASNPEEPKAPSNPVQSNPSYLTASDPIPPLVIPEPFIIPNSADAHAFMTPEIASKFRTFLDAFEKANNVWYQRYKGLKCIDRPAFSTAGKEAVVAVNSHKVLKLPSNPVYQYDVTIGNGVEKRGVIQAVWNSKTVQGKFPPGILFDGNKLAWHMKDLGEELRFHCDLDAERGQNSRADNTFRVAIKRTARLELSQLQSYLDGRAPMDETVISAITFLDHLLRQMPSRKAINIRRSYFDRNGRDRVTLGQGIEAMKGVYQSMRAAQGKQMVVNVDVSNAVFWNEQSLMNAARELTGCHSYGDLANKSKQTKKSIDHPLADSAAMREMRKLKKNEIFVRHKGRSPKEADKLWKIKAILNDTPRTKKFELKDRATKKVIKEVTVEEYYLEKYNCRLVEPNLPLVETTKKDVFFPMELCYLTKGQRYPYKLNEVQTATMIKFAVTRPEGRKAAIAAGLQLLNWSGDNYLKNYGLQIDEKMLQTKARVLEPPTILFGGNAKIEPKFSGKWDLRGKKFLICNDSMPLASWGVCVFPAPRNAPSKEAIQTFISGFVNAYKGHGGIVRNSQPAIVQAQNDVAKSVTETFLAAGNQSQIRPQMLVFILPGKNTEIYSRIKKSCDCRYGVMSQCMQSVHVVKNNPQYHSNVCMKFNAKLGGTTNKVALKGKPPMSGHFSKPTMIIGADVSHAAPGSLTPSFAAMTMSLDAYCSRYAAAVQTNGHRVEMISSHVIAGMMSPLFNHWAQNIGQGNLPQHVIYFRDGVSAAQYVNVLSAEVAALKGLLHQLSIHNKSYKVNFTVIIAEKRHHMRIFPDRGLASDKNGNPVPGTLVDRDVTEPFGYDFYLNSHSAIQGTARPTHYTVIMDEENMKPDVLQTMVYEHVYQYMRATTPVSLHPAVYYAHLASQRARPHQDIGYDQQVLEASGGSTGEKPETEVKPLMPFHESHDHGAFGMWYI</sequence>
<dbReference type="Pfam" id="PF16486">
    <property type="entry name" value="ArgoN"/>
    <property type="match status" value="1"/>
</dbReference>
<organism evidence="5 6">
    <name type="scientific">Heterodermia speciosa</name>
    <dbReference type="NCBI Taxonomy" id="116794"/>
    <lineage>
        <taxon>Eukaryota</taxon>
        <taxon>Fungi</taxon>
        <taxon>Dikarya</taxon>
        <taxon>Ascomycota</taxon>
        <taxon>Pezizomycotina</taxon>
        <taxon>Lecanoromycetes</taxon>
        <taxon>OSLEUM clade</taxon>
        <taxon>Lecanoromycetidae</taxon>
        <taxon>Caliciales</taxon>
        <taxon>Physciaceae</taxon>
        <taxon>Heterodermia</taxon>
    </lineage>
</organism>
<dbReference type="InterPro" id="IPR003165">
    <property type="entry name" value="Piwi"/>
</dbReference>
<evidence type="ECO:0000256" key="1">
    <source>
        <dbReference type="RuleBase" id="RU361178"/>
    </source>
</evidence>
<dbReference type="Gene3D" id="3.40.50.2300">
    <property type="match status" value="1"/>
</dbReference>
<dbReference type="GO" id="GO:0003723">
    <property type="term" value="F:RNA binding"/>
    <property type="evidence" value="ECO:0007669"/>
    <property type="project" value="InterPro"/>
</dbReference>
<evidence type="ECO:0008006" key="7">
    <source>
        <dbReference type="Google" id="ProtNLM"/>
    </source>
</evidence>
<accession>A0A8H3FH44</accession>
<dbReference type="AlphaFoldDB" id="A0A8H3FH44"/>
<evidence type="ECO:0000259" key="3">
    <source>
        <dbReference type="PROSITE" id="PS50821"/>
    </source>
</evidence>
<evidence type="ECO:0000313" key="5">
    <source>
        <dbReference type="EMBL" id="CAF9923399.1"/>
    </source>
</evidence>
<feature type="domain" description="Piwi" evidence="4">
    <location>
        <begin position="595"/>
        <end position="905"/>
    </location>
</feature>
<feature type="region of interest" description="Disordered" evidence="2">
    <location>
        <begin position="1"/>
        <end position="21"/>
    </location>
</feature>
<dbReference type="OrthoDB" id="10252740at2759"/>
<dbReference type="CDD" id="cd02846">
    <property type="entry name" value="PAZ_argonaute_like"/>
    <property type="match status" value="1"/>
</dbReference>
<dbReference type="Pfam" id="PF16487">
    <property type="entry name" value="ArgoMid"/>
    <property type="match status" value="1"/>
</dbReference>
<dbReference type="Pfam" id="PF02171">
    <property type="entry name" value="Piwi"/>
    <property type="match status" value="1"/>
</dbReference>
<comment type="similarity">
    <text evidence="1">Belongs to the argonaute family.</text>
</comment>
<dbReference type="Gene3D" id="3.30.420.10">
    <property type="entry name" value="Ribonuclease H-like superfamily/Ribonuclease H"/>
    <property type="match status" value="1"/>
</dbReference>
<reference evidence="5" key="1">
    <citation type="submission" date="2021-03" db="EMBL/GenBank/DDBJ databases">
        <authorList>
            <person name="Tagirdzhanova G."/>
        </authorList>
    </citation>
    <scope>NUCLEOTIDE SEQUENCE</scope>
</reference>
<dbReference type="InterPro" id="IPR014811">
    <property type="entry name" value="ArgoL1"/>
</dbReference>
<name>A0A8H3FH44_9LECA</name>
<dbReference type="Pfam" id="PF02170">
    <property type="entry name" value="PAZ"/>
    <property type="match status" value="1"/>
</dbReference>
<dbReference type="InterPro" id="IPR032472">
    <property type="entry name" value="ArgoL2"/>
</dbReference>
<dbReference type="InterPro" id="IPR032473">
    <property type="entry name" value="Argonaute_Mid_dom"/>
</dbReference>
<dbReference type="EMBL" id="CAJPDS010000033">
    <property type="protein sequence ID" value="CAF9923399.1"/>
    <property type="molecule type" value="Genomic_DNA"/>
</dbReference>
<evidence type="ECO:0000259" key="4">
    <source>
        <dbReference type="PROSITE" id="PS50822"/>
    </source>
</evidence>
<dbReference type="SMART" id="SM01163">
    <property type="entry name" value="DUF1785"/>
    <property type="match status" value="1"/>
</dbReference>
<dbReference type="InterPro" id="IPR003100">
    <property type="entry name" value="PAZ_dom"/>
</dbReference>
<dbReference type="SMART" id="SM00949">
    <property type="entry name" value="PAZ"/>
    <property type="match status" value="1"/>
</dbReference>
<evidence type="ECO:0000313" key="6">
    <source>
        <dbReference type="Proteomes" id="UP000664521"/>
    </source>
</evidence>
<comment type="caution">
    <text evidence="5">The sequence shown here is derived from an EMBL/GenBank/DDBJ whole genome shotgun (WGS) entry which is preliminary data.</text>
</comment>
<dbReference type="SUPFAM" id="SSF53098">
    <property type="entry name" value="Ribonuclease H-like"/>
    <property type="match status" value="1"/>
</dbReference>
<dbReference type="PROSITE" id="PS50821">
    <property type="entry name" value="PAZ"/>
    <property type="match status" value="1"/>
</dbReference>
<dbReference type="InterPro" id="IPR045246">
    <property type="entry name" value="Piwi_ago-like"/>
</dbReference>
<dbReference type="InterPro" id="IPR012337">
    <property type="entry name" value="RNaseH-like_sf"/>
</dbReference>
<dbReference type="SUPFAM" id="SSF101690">
    <property type="entry name" value="PAZ domain"/>
    <property type="match status" value="1"/>
</dbReference>
<feature type="domain" description="PAZ" evidence="3">
    <location>
        <begin position="299"/>
        <end position="420"/>
    </location>
</feature>
<dbReference type="Pfam" id="PF16488">
    <property type="entry name" value="ArgoL2"/>
    <property type="match status" value="1"/>
</dbReference>
<dbReference type="CDD" id="cd04657">
    <property type="entry name" value="Piwi_ago-like"/>
    <property type="match status" value="1"/>
</dbReference>
<dbReference type="PROSITE" id="PS50822">
    <property type="entry name" value="PIWI"/>
    <property type="match status" value="1"/>
</dbReference>
<protein>
    <recommendedName>
        <fullName evidence="7">Piwi-domain-containing protein</fullName>
    </recommendedName>
</protein>
<proteinExistence type="inferred from homology"/>
<dbReference type="InterPro" id="IPR036397">
    <property type="entry name" value="RNaseH_sf"/>
</dbReference>
<dbReference type="InterPro" id="IPR036085">
    <property type="entry name" value="PAZ_dom_sf"/>
</dbReference>
<gene>
    <name evidence="5" type="ORF">HETSPECPRED_005314</name>
</gene>